<dbReference type="EMBL" id="CP163439">
    <property type="protein sequence ID" value="XDQ36255.1"/>
    <property type="molecule type" value="Genomic_DNA"/>
</dbReference>
<dbReference type="InterPro" id="IPR011044">
    <property type="entry name" value="Quino_amine_DH_bsu"/>
</dbReference>
<reference evidence="2" key="1">
    <citation type="submission" date="2024-07" db="EMBL/GenBank/DDBJ databases">
        <authorList>
            <person name="Yu S.T."/>
        </authorList>
    </citation>
    <scope>NUCLEOTIDE SEQUENCE</scope>
    <source>
        <strain evidence="2">R28</strain>
    </source>
</reference>
<dbReference type="SUPFAM" id="SSF50969">
    <property type="entry name" value="YVTN repeat-like/Quinoprotein amine dehydrogenase"/>
    <property type="match status" value="1"/>
</dbReference>
<dbReference type="InterPro" id="IPR015943">
    <property type="entry name" value="WD40/YVTN_repeat-like_dom_sf"/>
</dbReference>
<organism evidence="2">
    <name type="scientific">Streptomyces sp. R28</name>
    <dbReference type="NCBI Taxonomy" id="3238628"/>
    <lineage>
        <taxon>Bacteria</taxon>
        <taxon>Bacillati</taxon>
        <taxon>Actinomycetota</taxon>
        <taxon>Actinomycetes</taxon>
        <taxon>Kitasatosporales</taxon>
        <taxon>Streptomycetaceae</taxon>
        <taxon>Streptomyces</taxon>
    </lineage>
</organism>
<evidence type="ECO:0000256" key="1">
    <source>
        <dbReference type="SAM" id="SignalP"/>
    </source>
</evidence>
<accession>A0AB39PYW6</accession>
<feature type="chain" id="PRO_5044290532" evidence="1">
    <location>
        <begin position="24"/>
        <end position="666"/>
    </location>
</feature>
<gene>
    <name evidence="2" type="ORF">AB5J49_24550</name>
</gene>
<feature type="signal peptide" evidence="1">
    <location>
        <begin position="1"/>
        <end position="23"/>
    </location>
</feature>
<dbReference type="Gene3D" id="2.130.10.10">
    <property type="entry name" value="YVTN repeat-like/Quinoprotein amine dehydrogenase"/>
    <property type="match status" value="1"/>
</dbReference>
<evidence type="ECO:0000313" key="2">
    <source>
        <dbReference type="EMBL" id="XDQ36255.1"/>
    </source>
</evidence>
<keyword evidence="1" id="KW-0732">Signal</keyword>
<dbReference type="RefSeq" id="WP_369170779.1">
    <property type="nucleotide sequence ID" value="NZ_CP163439.1"/>
</dbReference>
<sequence length="666" mass="69201">MRRRTLPTTATALAVLFSSVALAATGAGSAAADSSTTLPLKSTGDIVVDGVHQRVFISDPTAGQVLVTDYAGTVVGTVGSLPGVHGLELSPDSGTLYAAVADADAVVAIDTATATEAHRYATGTAGPEYVALTGGKLWFSYGSGGDGNIGSLDLSGTDPVVSLGQDTNRTFYDAPILDASAGAPGTLVAGAPSQSPVVLAVYDVSSGTASRSTYAFDPGNTGGGNLADLAVTPDGKDVITASGSPYYQAVYKLSDLSADGKYVTNTYPNAVDIAPNGDVAAGTFSWYDPDVHVFKQGVSSPLKQYDFPNTGTTSGSDTLAPAGLAWAPDESKLFAVSKNDSDAYSLRIFDAPTKASTTLTAGAPATATRAKPLTLTGTLGSAVAFPAGTTLSVVRTDDESPSGKTLGTATVAADGSYSFTDTPPAGGKVSYTVTYAGDADHAGATATRSVTVAKTATTVTLNNNLKVYGYGSNVTFTAHLGTTYKNRTVEIWADPYGSDKPNTLVKKGAVDSAGNLTATVHLTRDTKVSAKFTGDTRYAAKTTTNTVYTKVAISTSLSGSYKTATAWNEKYYYFHQSKDPVYNTTMTMYPGRKYQFQVQRFYDGAWQTTASEYFALDTYGKDSVTLDGTPPIGPRFRVRSSYVDTASGDNVNATTYGAWKYFTFTR</sequence>
<proteinExistence type="predicted"/>
<dbReference type="AlphaFoldDB" id="A0AB39PYW6"/>
<protein>
    <submittedName>
        <fullName evidence="2">Ig-like domain repeat protein</fullName>
    </submittedName>
</protein>
<name>A0AB39PYW6_9ACTN</name>